<evidence type="ECO:0000313" key="1">
    <source>
        <dbReference type="EMBL" id="OQB72471.1"/>
    </source>
</evidence>
<dbReference type="EMBL" id="MWDQ01000127">
    <property type="protein sequence ID" value="OQB72471.1"/>
    <property type="molecule type" value="Genomic_DNA"/>
</dbReference>
<organism evidence="1">
    <name type="scientific">candidate division TA06 bacterium ADurb.Bin131</name>
    <dbReference type="NCBI Taxonomy" id="1852827"/>
    <lineage>
        <taxon>Bacteria</taxon>
        <taxon>Bacteria division TA06</taxon>
    </lineage>
</organism>
<dbReference type="Proteomes" id="UP000485562">
    <property type="component" value="Unassembled WGS sequence"/>
</dbReference>
<evidence type="ECO:0008006" key="2">
    <source>
        <dbReference type="Google" id="ProtNLM"/>
    </source>
</evidence>
<dbReference type="InterPro" id="IPR038071">
    <property type="entry name" value="UROD/MetE-like_sf"/>
</dbReference>
<dbReference type="Gene3D" id="3.20.20.210">
    <property type="match status" value="1"/>
</dbReference>
<dbReference type="AlphaFoldDB" id="A0A1V6C6I5"/>
<dbReference type="SUPFAM" id="SSF51726">
    <property type="entry name" value="UROD/MetE-like"/>
    <property type="match status" value="1"/>
</dbReference>
<name>A0A1V6C6I5_UNCT6</name>
<gene>
    <name evidence="1" type="ORF">BWX89_01296</name>
</gene>
<protein>
    <recommendedName>
        <fullName evidence="2">Trimethylamine corrinoid protein 2</fullName>
    </recommendedName>
</protein>
<reference evidence="1" key="1">
    <citation type="submission" date="2017-02" db="EMBL/GenBank/DDBJ databases">
        <title>Delving into the versatile metabolic prowess of the omnipresent phylum Bacteroidetes.</title>
        <authorList>
            <person name="Nobu M.K."/>
            <person name="Mei R."/>
            <person name="Narihiro T."/>
            <person name="Kuroda K."/>
            <person name="Liu W.-T."/>
        </authorList>
    </citation>
    <scope>NUCLEOTIDE SEQUENCE</scope>
    <source>
        <strain evidence="1">ADurb.Bin131</strain>
    </source>
</reference>
<sequence>MLKYKPEFEETKKRWNYFWNRQLYKRPIVMSGCYKEGKENYPEDVFTLRYYRACNGLWKQQIEIFNQFAENFEFLGDGVPSFNPDFGPDQFAAFYGARLRFSENSKHTNWVKPIIDDWNKFLPLKFNPENETFQKLLKYTRLIADDSKGKYLVSDIDKHSNIDTLLALRGAEKLCMDLYDCPEIIENAMLSLRKDFPEICNHLYRAGIDNNGLGTAHSGFYSEKKIGVVQADFICMMSPEMFRRFVLPAIEEEIEYYDDSYFHFDGPGALKHIDDILSIKKLRVFQWQAGEGQRPNFQWLDVLKKAQKAGKAVHIFGNSQQSLTPEIVKQLHKELNPVDVVYDGVAVKNRKEFEELENWLEKNT</sequence>
<comment type="caution">
    <text evidence="1">The sequence shown here is derived from an EMBL/GenBank/DDBJ whole genome shotgun (WGS) entry which is preliminary data.</text>
</comment>
<accession>A0A1V6C6I5</accession>
<proteinExistence type="predicted"/>